<proteinExistence type="predicted"/>
<sequence length="227" mass="25458">MAKDYGRLWKDVTNATSECKAVHILTEILSDEDRAPILHLGSNDAKLCVDILGRVIVKHNLKTAEKHAFFVTLRRLARSHGRLPDSTIIKEKIKVEDEISASHGFTDIRLGRYRGYLVAVRALRVALQDGLLKRRKQFCKEVILWGTLSHPNVLKLAGVQGGHGEDILSLSEWMAHGNIMVYIKKNRTNRLELLHGAAQGLGYLHGASLIHGDLKGRTIRAWHNDVV</sequence>
<reference evidence="1" key="2">
    <citation type="journal article" date="2020" name="Nat. Commun.">
        <title>Large-scale genome sequencing of mycorrhizal fungi provides insights into the early evolution of symbiotic traits.</title>
        <authorList>
            <person name="Miyauchi S."/>
            <person name="Kiss E."/>
            <person name="Kuo A."/>
            <person name="Drula E."/>
            <person name="Kohler A."/>
            <person name="Sanchez-Garcia M."/>
            <person name="Morin E."/>
            <person name="Andreopoulos B."/>
            <person name="Barry K.W."/>
            <person name="Bonito G."/>
            <person name="Buee M."/>
            <person name="Carver A."/>
            <person name="Chen C."/>
            <person name="Cichocki N."/>
            <person name="Clum A."/>
            <person name="Culley D."/>
            <person name="Crous P.W."/>
            <person name="Fauchery L."/>
            <person name="Girlanda M."/>
            <person name="Hayes R.D."/>
            <person name="Keri Z."/>
            <person name="LaButti K."/>
            <person name="Lipzen A."/>
            <person name="Lombard V."/>
            <person name="Magnuson J."/>
            <person name="Maillard F."/>
            <person name="Murat C."/>
            <person name="Nolan M."/>
            <person name="Ohm R.A."/>
            <person name="Pangilinan J."/>
            <person name="Pereira M.F."/>
            <person name="Perotto S."/>
            <person name="Peter M."/>
            <person name="Pfister S."/>
            <person name="Riley R."/>
            <person name="Sitrit Y."/>
            <person name="Stielow J.B."/>
            <person name="Szollosi G."/>
            <person name="Zifcakova L."/>
            <person name="Stursova M."/>
            <person name="Spatafora J.W."/>
            <person name="Tedersoo L."/>
            <person name="Vaario L.M."/>
            <person name="Yamada A."/>
            <person name="Yan M."/>
            <person name="Wang P."/>
            <person name="Xu J."/>
            <person name="Bruns T."/>
            <person name="Baldrian P."/>
            <person name="Vilgalys R."/>
            <person name="Dunand C."/>
            <person name="Henrissat B."/>
            <person name="Grigoriev I.V."/>
            <person name="Hibbett D."/>
            <person name="Nagy L.G."/>
            <person name="Martin F.M."/>
        </authorList>
    </citation>
    <scope>NUCLEOTIDE SEQUENCE</scope>
    <source>
        <strain evidence="1">P2</strain>
    </source>
</reference>
<dbReference type="EMBL" id="MU118284">
    <property type="protein sequence ID" value="KAF9643106.1"/>
    <property type="molecule type" value="Genomic_DNA"/>
</dbReference>
<organism evidence="1 2">
    <name type="scientific">Thelephora ganbajun</name>
    <name type="common">Ganba fungus</name>
    <dbReference type="NCBI Taxonomy" id="370292"/>
    <lineage>
        <taxon>Eukaryota</taxon>
        <taxon>Fungi</taxon>
        <taxon>Dikarya</taxon>
        <taxon>Basidiomycota</taxon>
        <taxon>Agaricomycotina</taxon>
        <taxon>Agaricomycetes</taxon>
        <taxon>Thelephorales</taxon>
        <taxon>Thelephoraceae</taxon>
        <taxon>Thelephora</taxon>
    </lineage>
</organism>
<reference evidence="1" key="1">
    <citation type="submission" date="2019-10" db="EMBL/GenBank/DDBJ databases">
        <authorList>
            <consortium name="DOE Joint Genome Institute"/>
            <person name="Kuo A."/>
            <person name="Miyauchi S."/>
            <person name="Kiss E."/>
            <person name="Drula E."/>
            <person name="Kohler A."/>
            <person name="Sanchez-Garcia M."/>
            <person name="Andreopoulos B."/>
            <person name="Barry K.W."/>
            <person name="Bonito G."/>
            <person name="Buee M."/>
            <person name="Carver A."/>
            <person name="Chen C."/>
            <person name="Cichocki N."/>
            <person name="Clum A."/>
            <person name="Culley D."/>
            <person name="Crous P.W."/>
            <person name="Fauchery L."/>
            <person name="Girlanda M."/>
            <person name="Hayes R."/>
            <person name="Keri Z."/>
            <person name="Labutti K."/>
            <person name="Lipzen A."/>
            <person name="Lombard V."/>
            <person name="Magnuson J."/>
            <person name="Maillard F."/>
            <person name="Morin E."/>
            <person name="Murat C."/>
            <person name="Nolan M."/>
            <person name="Ohm R."/>
            <person name="Pangilinan J."/>
            <person name="Pereira M."/>
            <person name="Perotto S."/>
            <person name="Peter M."/>
            <person name="Riley R."/>
            <person name="Sitrit Y."/>
            <person name="Stielow B."/>
            <person name="Szollosi G."/>
            <person name="Zifcakova L."/>
            <person name="Stursova M."/>
            <person name="Spatafora J.W."/>
            <person name="Tedersoo L."/>
            <person name="Vaario L.-M."/>
            <person name="Yamada A."/>
            <person name="Yan M."/>
            <person name="Wang P."/>
            <person name="Xu J."/>
            <person name="Bruns T."/>
            <person name="Baldrian P."/>
            <person name="Vilgalys R."/>
            <person name="Henrissat B."/>
            <person name="Grigoriev I.V."/>
            <person name="Hibbett D."/>
            <person name="Nagy L.G."/>
            <person name="Martin F.M."/>
        </authorList>
    </citation>
    <scope>NUCLEOTIDE SEQUENCE</scope>
    <source>
        <strain evidence="1">P2</strain>
    </source>
</reference>
<gene>
    <name evidence="1" type="ORF">BDM02DRAFT_3273215</name>
</gene>
<evidence type="ECO:0000313" key="2">
    <source>
        <dbReference type="Proteomes" id="UP000886501"/>
    </source>
</evidence>
<comment type="caution">
    <text evidence="1">The sequence shown here is derived from an EMBL/GenBank/DDBJ whole genome shotgun (WGS) entry which is preliminary data.</text>
</comment>
<keyword evidence="2" id="KW-1185">Reference proteome</keyword>
<dbReference type="Proteomes" id="UP000886501">
    <property type="component" value="Unassembled WGS sequence"/>
</dbReference>
<protein>
    <submittedName>
        <fullName evidence="1">Uncharacterized protein</fullName>
    </submittedName>
</protein>
<accession>A0ACB6Z0E2</accession>
<evidence type="ECO:0000313" key="1">
    <source>
        <dbReference type="EMBL" id="KAF9643106.1"/>
    </source>
</evidence>
<name>A0ACB6Z0E2_THEGA</name>